<protein>
    <submittedName>
        <fullName evidence="1">Uncharacterized protein</fullName>
    </submittedName>
</protein>
<dbReference type="EMBL" id="CM034408">
    <property type="protein sequence ID" value="KAJ0172058.1"/>
    <property type="molecule type" value="Genomic_DNA"/>
</dbReference>
<dbReference type="Proteomes" id="UP000824533">
    <property type="component" value="Linkage Group LG22"/>
</dbReference>
<evidence type="ECO:0000313" key="1">
    <source>
        <dbReference type="EMBL" id="KAJ0172058.1"/>
    </source>
</evidence>
<comment type="caution">
    <text evidence="1">The sequence shown here is derived from an EMBL/GenBank/DDBJ whole genome shotgun (WGS) entry which is preliminary data.</text>
</comment>
<keyword evidence="2" id="KW-1185">Reference proteome</keyword>
<reference evidence="1 2" key="1">
    <citation type="journal article" date="2021" name="Front. Genet.">
        <title>Chromosome-Level Genome Assembly Reveals Significant Gene Expansion in the Toll and IMD Signaling Pathways of Dendrolimus kikuchii.</title>
        <authorList>
            <person name="Zhou J."/>
            <person name="Wu P."/>
            <person name="Xiong Z."/>
            <person name="Liu N."/>
            <person name="Zhao N."/>
            <person name="Ji M."/>
            <person name="Qiu Y."/>
            <person name="Yang B."/>
        </authorList>
    </citation>
    <scope>NUCLEOTIDE SEQUENCE [LARGE SCALE GENOMIC DNA]</scope>
    <source>
        <strain evidence="1">Ann1</strain>
    </source>
</reference>
<sequence>MLPSRYGVTQASSSIRKSRLEAKPSLLPKPRRPGSTDRLSSEAKRPSAAGRSSSADPPRATFTGVRLSREASSTKLPINARSRSQQGDRYGQTSMTPLRSGPYGRATTTPRTPSEDRTNRSWQASLDRALAFVTVKDQRTISNVAWQRAEYARVQEALTARGGPGGAPLTLMKPLTIARFVDVTGSLLAAITGDIRLNNDNYVTKLPHIAKRLLYPGTLSKSWLKTVNALHAFPQALAFIAYLLDLWLFSGNDELARLRREYLHRCWIRFQDPEPNYEMFTEEYLQNLKVLLGNDEEKIENLQQAVKEYKSCLEDEVEAAARADEARRAERRDALAAALRAERAARRQRAADADAATAAGRDKAHHLKQLDVDIERAIAENNQLKLEVESQPISIEERARLREEVEYTNRVQASKRALAEQIEKMVTSKESELAHWQTIALVSCREYKQGLIHLTAQFPDIAALAVDENELMREECVSRVCGAVEALRLRFQELAEKRAVHQRSKTALARKMAALVEETQAMIVELKASIEREQQLLEVDLAKEASEAATWSSEHQELTAKIEELKTLQEEYARIDADLQFWQKQDQAWRAKLSELQEFIRSKKEESKKLLEEGRRKRTQTLVDYIRVWNSKVPS</sequence>
<name>A0ACC1CKD3_9NEOP</name>
<proteinExistence type="predicted"/>
<gene>
    <name evidence="1" type="ORF">K1T71_012031</name>
</gene>
<accession>A0ACC1CKD3</accession>
<organism evidence="1 2">
    <name type="scientific">Dendrolimus kikuchii</name>
    <dbReference type="NCBI Taxonomy" id="765133"/>
    <lineage>
        <taxon>Eukaryota</taxon>
        <taxon>Metazoa</taxon>
        <taxon>Ecdysozoa</taxon>
        <taxon>Arthropoda</taxon>
        <taxon>Hexapoda</taxon>
        <taxon>Insecta</taxon>
        <taxon>Pterygota</taxon>
        <taxon>Neoptera</taxon>
        <taxon>Endopterygota</taxon>
        <taxon>Lepidoptera</taxon>
        <taxon>Glossata</taxon>
        <taxon>Ditrysia</taxon>
        <taxon>Bombycoidea</taxon>
        <taxon>Lasiocampidae</taxon>
        <taxon>Dendrolimus</taxon>
    </lineage>
</organism>
<evidence type="ECO:0000313" key="2">
    <source>
        <dbReference type="Proteomes" id="UP000824533"/>
    </source>
</evidence>